<dbReference type="AlphaFoldDB" id="A0A101IV66"/>
<dbReference type="Proteomes" id="UP000054323">
    <property type="component" value="Unassembled WGS sequence"/>
</dbReference>
<evidence type="ECO:0000256" key="1">
    <source>
        <dbReference type="ARBA" id="ARBA00022679"/>
    </source>
</evidence>
<dbReference type="GO" id="GO:0016779">
    <property type="term" value="F:nucleotidyltransferase activity"/>
    <property type="evidence" value="ECO:0007669"/>
    <property type="project" value="UniProtKB-ARBA"/>
</dbReference>
<keyword evidence="1 4" id="KW-0808">Transferase</keyword>
<dbReference type="PANTHER" id="PTHR19136">
    <property type="entry name" value="MOLYBDENUM COFACTOR GUANYLYLTRANSFERASE"/>
    <property type="match status" value="1"/>
</dbReference>
<gene>
    <name evidence="3" type="ORF">XD82_1067</name>
    <name evidence="4" type="ORF">XE10_0860</name>
</gene>
<reference evidence="4" key="1">
    <citation type="journal article" date="2015" name="MBio">
        <title>Genome-resolved metagenomic analysis reveals roles for candidate phyla and other microbial community members in biogeochemical transformations in oil reservoirs.</title>
        <authorList>
            <person name="Hu P."/>
            <person name="Tom L."/>
            <person name="Singh A."/>
            <person name="Thomas B.C."/>
            <person name="Baker B.J."/>
            <person name="Piceno Y.M."/>
            <person name="Andersen G.L."/>
            <person name="Banfield J.F."/>
        </authorList>
    </citation>
    <scope>NUCLEOTIDE SEQUENCE [LARGE SCALE GENOMIC DNA]</scope>
    <source>
        <strain evidence="3">62_101</strain>
        <strain evidence="4">63_41</strain>
    </source>
</reference>
<dbReference type="Gene3D" id="3.90.550.10">
    <property type="entry name" value="Spore Coat Polysaccharide Biosynthesis Protein SpsA, Chain A"/>
    <property type="match status" value="1"/>
</dbReference>
<name>A0A101IV66_9EURY</name>
<dbReference type="Proteomes" id="UP000054598">
    <property type="component" value="Unassembled WGS sequence"/>
</dbReference>
<evidence type="ECO:0000313" key="6">
    <source>
        <dbReference type="Proteomes" id="UP000054598"/>
    </source>
</evidence>
<accession>A0A101IV66</accession>
<sequence>MLALIMAGGQGSRLRMGEKPLVTICERPMLSYVIDAFSSAGHEVVVVASHKTPFTKNWCRARGFLLYEAEGLGYVEDIDAAAADLGEEGTPFFTCVSDLPCLAPDIIAAIEDAWRRAGTPACSTWVPRALCEEHGCRTQYTETVDGTPACPAGINILTAGDLDGPQEELQLLLRDRRLAFNINTREELALVQEYLCRKLDE</sequence>
<dbReference type="PATRIC" id="fig|2198.3.peg.712"/>
<dbReference type="SUPFAM" id="SSF53448">
    <property type="entry name" value="Nucleotide-diphospho-sugar transferases"/>
    <property type="match status" value="1"/>
</dbReference>
<evidence type="ECO:0000313" key="5">
    <source>
        <dbReference type="Proteomes" id="UP000054323"/>
    </source>
</evidence>
<dbReference type="InterPro" id="IPR025877">
    <property type="entry name" value="MobA-like_NTP_Trfase"/>
</dbReference>
<proteinExistence type="predicted"/>
<protein>
    <submittedName>
        <fullName evidence="4">5-deoxyadenosylcobinamide phosphate nucleotidyltransferase</fullName>
    </submittedName>
</protein>
<evidence type="ECO:0000259" key="2">
    <source>
        <dbReference type="Pfam" id="PF12804"/>
    </source>
</evidence>
<dbReference type="EMBL" id="LGHE01000079">
    <property type="protein sequence ID" value="KUL01946.1"/>
    <property type="molecule type" value="Genomic_DNA"/>
</dbReference>
<dbReference type="InterPro" id="IPR029044">
    <property type="entry name" value="Nucleotide-diphossugar_trans"/>
</dbReference>
<dbReference type="EMBL" id="LGGD01000122">
    <property type="protein sequence ID" value="KUK61530.1"/>
    <property type="molecule type" value="Genomic_DNA"/>
</dbReference>
<feature type="domain" description="MobA-like NTP transferase" evidence="2">
    <location>
        <begin position="3"/>
        <end position="123"/>
    </location>
</feature>
<dbReference type="Pfam" id="PF12804">
    <property type="entry name" value="NTP_transf_3"/>
    <property type="match status" value="1"/>
</dbReference>
<evidence type="ECO:0000313" key="4">
    <source>
        <dbReference type="EMBL" id="KUL01946.1"/>
    </source>
</evidence>
<organism evidence="4 6">
    <name type="scientific">Methanoculleus marisnigri</name>
    <dbReference type="NCBI Taxonomy" id="2198"/>
    <lineage>
        <taxon>Archaea</taxon>
        <taxon>Methanobacteriati</taxon>
        <taxon>Methanobacteriota</taxon>
        <taxon>Stenosarchaea group</taxon>
        <taxon>Methanomicrobia</taxon>
        <taxon>Methanomicrobiales</taxon>
        <taxon>Methanomicrobiaceae</taxon>
        <taxon>Methanoculleus</taxon>
    </lineage>
</organism>
<comment type="caution">
    <text evidence="4">The sequence shown here is derived from an EMBL/GenBank/DDBJ whole genome shotgun (WGS) entry which is preliminary data.</text>
</comment>
<reference evidence="5 6" key="2">
    <citation type="journal article" date="2015" name="MBio">
        <title>Genome-Resolved Metagenomic Analysis Reveals Roles for Candidate Phyla and Other Microbial Community Members in Biogeochemical Transformations in Oil Reservoirs.</title>
        <authorList>
            <person name="Hu P."/>
            <person name="Tom L."/>
            <person name="Singh A."/>
            <person name="Thomas B.C."/>
            <person name="Baker B.J."/>
            <person name="Piceno Y.M."/>
            <person name="Andersen G.L."/>
            <person name="Banfield J.F."/>
        </authorList>
    </citation>
    <scope>NUCLEOTIDE SEQUENCE [LARGE SCALE GENOMIC DNA]</scope>
</reference>
<dbReference type="PANTHER" id="PTHR19136:SF86">
    <property type="entry name" value="ADENOSYLCOBINAMIDE-PHOSPHATE GUANYLYLTRANSFERASE"/>
    <property type="match status" value="1"/>
</dbReference>
<evidence type="ECO:0000313" key="3">
    <source>
        <dbReference type="EMBL" id="KUK61530.1"/>
    </source>
</evidence>